<dbReference type="InterPro" id="IPR058256">
    <property type="entry name" value="WLGC"/>
</dbReference>
<keyword evidence="15" id="KW-1185">Reference proteome</keyword>
<evidence type="ECO:0000256" key="3">
    <source>
        <dbReference type="ARBA" id="ARBA00006753"/>
    </source>
</evidence>
<dbReference type="PROSITE" id="PS51671">
    <property type="entry name" value="ACT"/>
    <property type="match status" value="1"/>
</dbReference>
<keyword evidence="7 11" id="KW-0791">Threonine biosynthesis</keyword>
<keyword evidence="8 11" id="KW-0521">NADP</keyword>
<evidence type="ECO:0000256" key="11">
    <source>
        <dbReference type="RuleBase" id="RU000579"/>
    </source>
</evidence>
<evidence type="ECO:0000256" key="6">
    <source>
        <dbReference type="ARBA" id="ARBA00022605"/>
    </source>
</evidence>
<dbReference type="Gene3D" id="3.30.70.260">
    <property type="match status" value="1"/>
</dbReference>
<accession>A0A2P4YSJ6</accession>
<dbReference type="OrthoDB" id="67851at2759"/>
<evidence type="ECO:0000256" key="8">
    <source>
        <dbReference type="ARBA" id="ARBA00022857"/>
    </source>
</evidence>
<dbReference type="Gene3D" id="3.40.50.720">
    <property type="entry name" value="NAD(P)-binding Rossmann-like Domain"/>
    <property type="match status" value="1"/>
</dbReference>
<dbReference type="PANTHER" id="PTHR43331">
    <property type="entry name" value="HOMOSERINE DEHYDROGENASE"/>
    <property type="match status" value="1"/>
</dbReference>
<dbReference type="InterPro" id="IPR001342">
    <property type="entry name" value="HDH_cat"/>
</dbReference>
<proteinExistence type="inferred from homology"/>
<evidence type="ECO:0000313" key="15">
    <source>
        <dbReference type="Proteomes" id="UP000237271"/>
    </source>
</evidence>
<dbReference type="UniPathway" id="UPA00051">
    <property type="reaction ID" value="UER00465"/>
</dbReference>
<dbReference type="GO" id="GO:0009086">
    <property type="term" value="P:methionine biosynthetic process"/>
    <property type="evidence" value="ECO:0007669"/>
    <property type="project" value="UniProtKB-KW"/>
</dbReference>
<dbReference type="InterPro" id="IPR002912">
    <property type="entry name" value="ACT_dom"/>
</dbReference>
<dbReference type="InterPro" id="IPR005106">
    <property type="entry name" value="Asp/hSer_DH_NAD-bd"/>
</dbReference>
<evidence type="ECO:0000259" key="13">
    <source>
        <dbReference type="PROSITE" id="PS51671"/>
    </source>
</evidence>
<dbReference type="SUPFAM" id="SSF52058">
    <property type="entry name" value="L domain-like"/>
    <property type="match status" value="1"/>
</dbReference>
<keyword evidence="10 11" id="KW-0486">Methionine biosynthesis</keyword>
<dbReference type="PROSITE" id="PS01042">
    <property type="entry name" value="HOMOSER_DHGENASE"/>
    <property type="match status" value="1"/>
</dbReference>
<evidence type="ECO:0000256" key="2">
    <source>
        <dbReference type="ARBA" id="ARBA00005062"/>
    </source>
</evidence>
<dbReference type="InterPro" id="IPR019811">
    <property type="entry name" value="HDH_CS"/>
</dbReference>
<dbReference type="Gene3D" id="3.30.360.10">
    <property type="entry name" value="Dihydrodipicolinate Reductase, domain 2"/>
    <property type="match status" value="1"/>
</dbReference>
<evidence type="ECO:0000313" key="14">
    <source>
        <dbReference type="EMBL" id="POM80767.1"/>
    </source>
</evidence>
<evidence type="ECO:0000256" key="10">
    <source>
        <dbReference type="ARBA" id="ARBA00023167"/>
    </source>
</evidence>
<feature type="domain" description="ACT" evidence="13">
    <location>
        <begin position="865"/>
        <end position="941"/>
    </location>
</feature>
<organism evidence="14 15">
    <name type="scientific">Phytophthora palmivora</name>
    <dbReference type="NCBI Taxonomy" id="4796"/>
    <lineage>
        <taxon>Eukaryota</taxon>
        <taxon>Sar</taxon>
        <taxon>Stramenopiles</taxon>
        <taxon>Oomycota</taxon>
        <taxon>Peronosporomycetes</taxon>
        <taxon>Peronosporales</taxon>
        <taxon>Peronosporaceae</taxon>
        <taxon>Phytophthora</taxon>
    </lineage>
</organism>
<evidence type="ECO:0000256" key="9">
    <source>
        <dbReference type="ARBA" id="ARBA00023002"/>
    </source>
</evidence>
<dbReference type="EC" id="1.1.1.3" evidence="4 11"/>
<dbReference type="FunFam" id="3.30.360.10:FF:000005">
    <property type="entry name" value="Homoserine dehydrogenase"/>
    <property type="match status" value="1"/>
</dbReference>
<dbReference type="UniPathway" id="UPA00050">
    <property type="reaction ID" value="UER00063"/>
</dbReference>
<dbReference type="GO" id="GO:0050661">
    <property type="term" value="F:NADP binding"/>
    <property type="evidence" value="ECO:0007669"/>
    <property type="project" value="InterPro"/>
</dbReference>
<dbReference type="Proteomes" id="UP000237271">
    <property type="component" value="Unassembled WGS sequence"/>
</dbReference>
<evidence type="ECO:0000256" key="7">
    <source>
        <dbReference type="ARBA" id="ARBA00022697"/>
    </source>
</evidence>
<dbReference type="FunFam" id="3.30.70.260:FF:000092">
    <property type="entry name" value="Homoserine dehydrogenase"/>
    <property type="match status" value="1"/>
</dbReference>
<dbReference type="InterPro" id="IPR036291">
    <property type="entry name" value="NAD(P)-bd_dom_sf"/>
</dbReference>
<keyword evidence="9 11" id="KW-0560">Oxidoreductase</keyword>
<protein>
    <recommendedName>
        <fullName evidence="5 11">Homoserine dehydrogenase</fullName>
        <ecNumber evidence="4 11">1.1.1.3</ecNumber>
    </recommendedName>
</protein>
<dbReference type="GO" id="GO:0009088">
    <property type="term" value="P:threonine biosynthetic process"/>
    <property type="evidence" value="ECO:0007669"/>
    <property type="project" value="UniProtKB-UniPathway"/>
</dbReference>
<dbReference type="Pfam" id="PF26605">
    <property type="entry name" value="WLGC"/>
    <property type="match status" value="1"/>
</dbReference>
<dbReference type="Gene3D" id="3.80.10.10">
    <property type="entry name" value="Ribonuclease Inhibitor"/>
    <property type="match status" value="1"/>
</dbReference>
<comment type="similarity">
    <text evidence="3 12">Belongs to the homoserine dehydrogenase family.</text>
</comment>
<evidence type="ECO:0000256" key="5">
    <source>
        <dbReference type="ARBA" id="ARBA00013376"/>
    </source>
</evidence>
<reference evidence="14 15" key="1">
    <citation type="journal article" date="2017" name="Genome Biol. Evol.">
        <title>Phytophthora megakarya and P. palmivora, closely related causal agents of cacao black pod rot, underwent increases in genome sizes and gene numbers by different mechanisms.</title>
        <authorList>
            <person name="Ali S.S."/>
            <person name="Shao J."/>
            <person name="Lary D.J."/>
            <person name="Kronmiller B."/>
            <person name="Shen D."/>
            <person name="Strem M.D."/>
            <person name="Amoako-Attah I."/>
            <person name="Akrofi A.Y."/>
            <person name="Begoude B.A."/>
            <person name="Ten Hoopen G.M."/>
            <person name="Coulibaly K."/>
            <person name="Kebe B.I."/>
            <person name="Melnick R.L."/>
            <person name="Guiltinan M.J."/>
            <person name="Tyler B.M."/>
            <person name="Meinhardt L.W."/>
            <person name="Bailey B.A."/>
        </authorList>
    </citation>
    <scope>NUCLEOTIDE SEQUENCE [LARGE SCALE GENOMIC DNA]</scope>
    <source>
        <strain evidence="15">sbr112.9</strain>
    </source>
</reference>
<evidence type="ECO:0000256" key="1">
    <source>
        <dbReference type="ARBA" id="ARBA00005056"/>
    </source>
</evidence>
<name>A0A2P4YSJ6_9STRA</name>
<dbReference type="PANTHER" id="PTHR43331:SF1">
    <property type="entry name" value="HOMOSERINE DEHYDROGENASE"/>
    <property type="match status" value="1"/>
</dbReference>
<sequence>MQADPAQVALFRINFDSLRIKSAMDFTLGIGMNLSFCHRFSRVVDILVAQRYQMVGAKLGPTIAAANEAKQSYQKSVPRWFALPFLMASIFAVIYTHQAIETSHAACRAYPQCVAFSYTWTSDAKCSCIMLIDTDRIPRTARDWYSPADATEIVRKLAVGGSLQGLQLINRQLQHFPEELRHCTGLETISLIYTSTEDLPEWIVELKQLQFFSLIYTSLEEIPSWATEFKQLQHLHLEGKYGSQNLVTLPPDLFSDFPEFTFLHLGNHHNLVALPPFYGTPNLRSMVLAVLLSLTELPSFDNLPNLETMALAHIQRVPVVPDMAPLVSLSRLAIFRPNHMCCNGFIGACNLTDSYCEQDVAFNVPAAKCLDANDPRHATTATSEILAKFSFAICQKSAIPFALEGLSDFPTPDRIASCDGVMFRQCDIPGVTSANGTVGMCYSSRMQVVACNVDQLFIKVRRVEIERNVGPPCNPEEEAWLGCKRADLSAAPTSVSNLQHPTNVFIMPRVTLNIGMFGCGTVGGGVFDLLHSPVRRQKLAAMGVNALVSKICVQNVKKDRGLQHLGSETTFTSSYSDILEDSNINCIVELMGGVDDAKDVVFGAIKAGKHVITANKALVANFMPEIVQLLQSHPDVRFGYEAAVAGGIPIIHTLQGAYNSDTITEIAGIMNGTTNYMLSKMEAEGVAYDAVLKEAQDLGYAEANPSADVDGYDVQSKIAILAKLGFATIAKPAETPTVGISRVSSADIVYSKMMDSTIKLLGVAKLLKPADEKTGKPQEVTVYVSPVVVKHSNVIASISGATNLVNVRSDNLDSSAYVGPGAGRFPTANSVMNDIIQLARGDAPLDPFKASVPFTLQPDYEAHFYVRITITDGLGVIRHVGQLAEESGVSIYSILQAPIIDRANVQFVVTTETSLLSKVRSMCQKIAALPFVQEEPLYLPIM</sequence>
<comment type="pathway">
    <text evidence="2 11">Amino-acid biosynthesis; L-methionine biosynthesis via de novo pathway; L-homoserine from L-aspartate: step 3/3.</text>
</comment>
<dbReference type="SUPFAM" id="SSF55347">
    <property type="entry name" value="Glyceraldehyde-3-phosphate dehydrogenase-like, C-terminal domain"/>
    <property type="match status" value="1"/>
</dbReference>
<dbReference type="AlphaFoldDB" id="A0A2P4YSJ6"/>
<evidence type="ECO:0000256" key="12">
    <source>
        <dbReference type="RuleBase" id="RU004171"/>
    </source>
</evidence>
<dbReference type="Pfam" id="PF03447">
    <property type="entry name" value="NAD_binding_3"/>
    <property type="match status" value="1"/>
</dbReference>
<comment type="pathway">
    <text evidence="1 11">Amino-acid biosynthesis; L-threonine biosynthesis; L-threonine from L-aspartate: step 3/5.</text>
</comment>
<dbReference type="Pfam" id="PF00742">
    <property type="entry name" value="Homoserine_dh"/>
    <property type="match status" value="1"/>
</dbReference>
<keyword evidence="6 11" id="KW-0028">Amino-acid biosynthesis</keyword>
<dbReference type="GO" id="GO:0004412">
    <property type="term" value="F:homoserine dehydrogenase activity"/>
    <property type="evidence" value="ECO:0007669"/>
    <property type="project" value="UniProtKB-EC"/>
</dbReference>
<dbReference type="InterPro" id="IPR032675">
    <property type="entry name" value="LRR_dom_sf"/>
</dbReference>
<comment type="catalytic activity">
    <reaction evidence="11">
        <text>L-homoserine + NADP(+) = L-aspartate 4-semialdehyde + NADPH + H(+)</text>
        <dbReference type="Rhea" id="RHEA:15761"/>
        <dbReference type="ChEBI" id="CHEBI:15378"/>
        <dbReference type="ChEBI" id="CHEBI:57476"/>
        <dbReference type="ChEBI" id="CHEBI:57783"/>
        <dbReference type="ChEBI" id="CHEBI:58349"/>
        <dbReference type="ChEBI" id="CHEBI:537519"/>
        <dbReference type="EC" id="1.1.1.3"/>
    </reaction>
</comment>
<dbReference type="SUPFAM" id="SSF51735">
    <property type="entry name" value="NAD(P)-binding Rossmann-fold domains"/>
    <property type="match status" value="1"/>
</dbReference>
<dbReference type="EMBL" id="NCKW01000293">
    <property type="protein sequence ID" value="POM80767.1"/>
    <property type="molecule type" value="Genomic_DNA"/>
</dbReference>
<dbReference type="NCBIfam" id="NF004976">
    <property type="entry name" value="PRK06349.1"/>
    <property type="match status" value="1"/>
</dbReference>
<evidence type="ECO:0000256" key="4">
    <source>
        <dbReference type="ARBA" id="ARBA00013213"/>
    </source>
</evidence>
<gene>
    <name evidence="14" type="ORF">PHPALM_1353</name>
</gene>
<comment type="caution">
    <text evidence="14">The sequence shown here is derived from an EMBL/GenBank/DDBJ whole genome shotgun (WGS) entry which is preliminary data.</text>
</comment>